<accession>A0A7J7JCN3</accession>
<proteinExistence type="predicted"/>
<dbReference type="OrthoDB" id="27237at2759"/>
<organism evidence="1 2">
    <name type="scientific">Bugula neritina</name>
    <name type="common">Brown bryozoan</name>
    <name type="synonym">Sertularia neritina</name>
    <dbReference type="NCBI Taxonomy" id="10212"/>
    <lineage>
        <taxon>Eukaryota</taxon>
        <taxon>Metazoa</taxon>
        <taxon>Spiralia</taxon>
        <taxon>Lophotrochozoa</taxon>
        <taxon>Bryozoa</taxon>
        <taxon>Gymnolaemata</taxon>
        <taxon>Cheilostomatida</taxon>
        <taxon>Flustrina</taxon>
        <taxon>Buguloidea</taxon>
        <taxon>Bugulidae</taxon>
        <taxon>Bugula</taxon>
    </lineage>
</organism>
<reference evidence="1" key="1">
    <citation type="submission" date="2020-06" db="EMBL/GenBank/DDBJ databases">
        <title>Draft genome of Bugula neritina, a colonial animal packing powerful symbionts and potential medicines.</title>
        <authorList>
            <person name="Rayko M."/>
        </authorList>
    </citation>
    <scope>NUCLEOTIDE SEQUENCE [LARGE SCALE GENOMIC DNA]</scope>
    <source>
        <strain evidence="1">Kwan_BN1</strain>
    </source>
</reference>
<name>A0A7J7JCN3_BUGNE</name>
<dbReference type="AlphaFoldDB" id="A0A7J7JCN3"/>
<dbReference type="EMBL" id="VXIV02002760">
    <property type="protein sequence ID" value="KAF6023118.1"/>
    <property type="molecule type" value="Genomic_DNA"/>
</dbReference>
<dbReference type="Proteomes" id="UP000593567">
    <property type="component" value="Unassembled WGS sequence"/>
</dbReference>
<gene>
    <name evidence="1" type="ORF">EB796_018580</name>
</gene>
<keyword evidence="2" id="KW-1185">Reference proteome</keyword>
<evidence type="ECO:0000313" key="1">
    <source>
        <dbReference type="EMBL" id="KAF6023118.1"/>
    </source>
</evidence>
<comment type="caution">
    <text evidence="1">The sequence shown here is derived from an EMBL/GenBank/DDBJ whole genome shotgun (WGS) entry which is preliminary data.</text>
</comment>
<evidence type="ECO:0000313" key="2">
    <source>
        <dbReference type="Proteomes" id="UP000593567"/>
    </source>
</evidence>
<protein>
    <submittedName>
        <fullName evidence="1">Uncharacterized protein</fullName>
    </submittedName>
</protein>
<sequence length="71" mass="8115">MKNKAALAEEESTDLDDSLEAVDVDFNTVKNLLESYNQQMDCLGQPPTCWKVWESNFLTILMTSIANSYMY</sequence>